<evidence type="ECO:0000313" key="1">
    <source>
        <dbReference type="EnsemblMetazoa" id="XP_012061842.1"/>
    </source>
</evidence>
<accession>A0A158NWD4</accession>
<dbReference type="EMBL" id="ADTU01027897">
    <property type="status" value="NOT_ANNOTATED_CDS"/>
    <property type="molecule type" value="Genomic_DNA"/>
</dbReference>
<dbReference type="KEGG" id="acep:105625112"/>
<evidence type="ECO:0000313" key="2">
    <source>
        <dbReference type="Proteomes" id="UP000005205"/>
    </source>
</evidence>
<dbReference type="EMBL" id="ADTU01027896">
    <property type="status" value="NOT_ANNOTATED_CDS"/>
    <property type="molecule type" value="Genomic_DNA"/>
</dbReference>
<dbReference type="OrthoDB" id="10408888at2759"/>
<reference evidence="2" key="1">
    <citation type="journal article" date="2011" name="PLoS Genet.">
        <title>The genome sequence of the leaf-cutter ant Atta cephalotes reveals insights into its obligate symbiotic lifestyle.</title>
        <authorList>
            <person name="Suen G."/>
            <person name="Teiling C."/>
            <person name="Li L."/>
            <person name="Holt C."/>
            <person name="Abouheif E."/>
            <person name="Bornberg-Bauer E."/>
            <person name="Bouffard P."/>
            <person name="Caldera E.J."/>
            <person name="Cash E."/>
            <person name="Cavanaugh A."/>
            <person name="Denas O."/>
            <person name="Elhaik E."/>
            <person name="Fave M.J."/>
            <person name="Gadau J."/>
            <person name="Gibson J.D."/>
            <person name="Graur D."/>
            <person name="Grubbs K.J."/>
            <person name="Hagen D.E."/>
            <person name="Harkins T.T."/>
            <person name="Helmkampf M."/>
            <person name="Hu H."/>
            <person name="Johnson B.R."/>
            <person name="Kim J."/>
            <person name="Marsh S.E."/>
            <person name="Moeller J.A."/>
            <person name="Munoz-Torres M.C."/>
            <person name="Murphy M.C."/>
            <person name="Naughton M.C."/>
            <person name="Nigam S."/>
            <person name="Overson R."/>
            <person name="Rajakumar R."/>
            <person name="Reese J.T."/>
            <person name="Scott J.J."/>
            <person name="Smith C.R."/>
            <person name="Tao S."/>
            <person name="Tsutsui N.D."/>
            <person name="Viljakainen L."/>
            <person name="Wissler L."/>
            <person name="Yandell M.D."/>
            <person name="Zimmer F."/>
            <person name="Taylor J."/>
            <person name="Slater S.C."/>
            <person name="Clifton S.W."/>
            <person name="Warren W.C."/>
            <person name="Elsik C.G."/>
            <person name="Smith C.D."/>
            <person name="Weinstock G.M."/>
            <person name="Gerardo N.M."/>
            <person name="Currie C.R."/>
        </authorList>
    </citation>
    <scope>NUCLEOTIDE SEQUENCE [LARGE SCALE GENOMIC DNA]</scope>
</reference>
<organism evidence="1 2">
    <name type="scientific">Atta cephalotes</name>
    <name type="common">Leafcutter ant</name>
    <dbReference type="NCBI Taxonomy" id="12957"/>
    <lineage>
        <taxon>Eukaryota</taxon>
        <taxon>Metazoa</taxon>
        <taxon>Ecdysozoa</taxon>
        <taxon>Arthropoda</taxon>
        <taxon>Hexapoda</taxon>
        <taxon>Insecta</taxon>
        <taxon>Pterygota</taxon>
        <taxon>Neoptera</taxon>
        <taxon>Endopterygota</taxon>
        <taxon>Hymenoptera</taxon>
        <taxon>Apocrita</taxon>
        <taxon>Aculeata</taxon>
        <taxon>Formicoidea</taxon>
        <taxon>Formicidae</taxon>
        <taxon>Myrmicinae</taxon>
        <taxon>Atta</taxon>
    </lineage>
</organism>
<name>A0A158NWD4_ATTCE</name>
<keyword evidence="2" id="KW-1185">Reference proteome</keyword>
<dbReference type="EMBL" id="ADTU01027894">
    <property type="status" value="NOT_ANNOTATED_CDS"/>
    <property type="molecule type" value="Genomic_DNA"/>
</dbReference>
<reference evidence="1" key="2">
    <citation type="submission" date="2016-04" db="UniProtKB">
        <authorList>
            <consortium name="EnsemblMetazoa"/>
        </authorList>
    </citation>
    <scope>IDENTIFICATION</scope>
</reference>
<gene>
    <name evidence="1" type="primary">105625112</name>
</gene>
<dbReference type="EMBL" id="ADTU01027895">
    <property type="status" value="NOT_ANNOTATED_CDS"/>
    <property type="molecule type" value="Genomic_DNA"/>
</dbReference>
<proteinExistence type="predicted"/>
<dbReference type="Proteomes" id="UP000005205">
    <property type="component" value="Unassembled WGS sequence"/>
</dbReference>
<protein>
    <submittedName>
        <fullName evidence="1">Uncharacterized protein</fullName>
    </submittedName>
</protein>
<dbReference type="EnsemblMetazoa" id="XM_012206452.1">
    <property type="protein sequence ID" value="XP_012061842.1"/>
    <property type="gene ID" value="LOC105625112"/>
</dbReference>
<dbReference type="InParanoid" id="A0A158NWD4"/>
<dbReference type="AlphaFoldDB" id="A0A158NWD4"/>
<sequence length="293" mass="34612">MSLTLTLSGKSTVLATNYILAIDLSDGDYELGLAIFETYHTILNKFYFTKDDAEITIPEDSYEVILHRYEPQVRLQLWNEVGVQIIPLDVPRYYIKIRGFVNIANWQMMRAERHNRNERSESIFGKKRTFFWWIFLAELFCLRSYKSDPEPEDCNCKNHKFILYCYGKFNNCAIRLPSEDKWLSFSNCRKKKRIHSWFYSDLECTLENIKIDMKTFSYTYQQHRVFSLAYYADCSYDNSLYLMPKKIKAELGNVHSTSASVFATVYNWVNDFKRGHTSTCDAPDPIEAAKNYR</sequence>